<dbReference type="AlphaFoldDB" id="A0A814NKP1"/>
<organism evidence="1 2">
    <name type="scientific">Brachionus calyciflorus</name>
    <dbReference type="NCBI Taxonomy" id="104777"/>
    <lineage>
        <taxon>Eukaryota</taxon>
        <taxon>Metazoa</taxon>
        <taxon>Spiralia</taxon>
        <taxon>Gnathifera</taxon>
        <taxon>Rotifera</taxon>
        <taxon>Eurotatoria</taxon>
        <taxon>Monogononta</taxon>
        <taxon>Pseudotrocha</taxon>
        <taxon>Ploima</taxon>
        <taxon>Brachionidae</taxon>
        <taxon>Brachionus</taxon>
    </lineage>
</organism>
<dbReference type="EMBL" id="CAJNOC010007186">
    <property type="protein sequence ID" value="CAF1093577.1"/>
    <property type="molecule type" value="Genomic_DNA"/>
</dbReference>
<feature type="non-terminal residue" evidence="1">
    <location>
        <position position="107"/>
    </location>
</feature>
<comment type="caution">
    <text evidence="1">The sequence shown here is derived from an EMBL/GenBank/DDBJ whole genome shotgun (WGS) entry which is preliminary data.</text>
</comment>
<name>A0A814NKP1_9BILA</name>
<sequence>MKYAEELKTMIKNQRFLQKKNNAYLIEEWRGLQYVLKEHIVFSKYPNTSNENIRKLIIITNKLTNEVEENHKKRKEYKKLDRSLKNNKVELQDNNQICSELMDNMFK</sequence>
<reference evidence="1" key="1">
    <citation type="submission" date="2021-02" db="EMBL/GenBank/DDBJ databases">
        <authorList>
            <person name="Nowell W R."/>
        </authorList>
    </citation>
    <scope>NUCLEOTIDE SEQUENCE</scope>
    <source>
        <strain evidence="1">Ploen Becks lab</strain>
    </source>
</reference>
<dbReference type="Proteomes" id="UP000663879">
    <property type="component" value="Unassembled WGS sequence"/>
</dbReference>
<proteinExistence type="predicted"/>
<keyword evidence="2" id="KW-1185">Reference proteome</keyword>
<protein>
    <submittedName>
        <fullName evidence="1">Uncharacterized protein</fullName>
    </submittedName>
</protein>
<evidence type="ECO:0000313" key="1">
    <source>
        <dbReference type="EMBL" id="CAF1093577.1"/>
    </source>
</evidence>
<evidence type="ECO:0000313" key="2">
    <source>
        <dbReference type="Proteomes" id="UP000663879"/>
    </source>
</evidence>
<accession>A0A814NKP1</accession>
<gene>
    <name evidence="1" type="ORF">OXX778_LOCUS20793</name>
</gene>